<evidence type="ECO:0000313" key="7">
    <source>
        <dbReference type="EMBL" id="OGG00119.1"/>
    </source>
</evidence>
<dbReference type="Proteomes" id="UP000178230">
    <property type="component" value="Unassembled WGS sequence"/>
</dbReference>
<comment type="function">
    <text evidence="6">One of the primary rRNA binding proteins, it binds specifically to the 5'-end of 16S ribosomal RNA.</text>
</comment>
<reference evidence="7 8" key="1">
    <citation type="journal article" date="2016" name="Nat. Commun.">
        <title>Thousands of microbial genomes shed light on interconnected biogeochemical processes in an aquifer system.</title>
        <authorList>
            <person name="Anantharaman K."/>
            <person name="Brown C.T."/>
            <person name="Hug L.A."/>
            <person name="Sharon I."/>
            <person name="Castelle C.J."/>
            <person name="Probst A.J."/>
            <person name="Thomas B.C."/>
            <person name="Singh A."/>
            <person name="Wilkins M.J."/>
            <person name="Karaoz U."/>
            <person name="Brodie E.L."/>
            <person name="Williams K.H."/>
            <person name="Hubbard S.S."/>
            <person name="Banfield J.F."/>
        </authorList>
    </citation>
    <scope>NUCLEOTIDE SEQUENCE [LARGE SCALE GENOMIC DNA]</scope>
</reference>
<evidence type="ECO:0000256" key="3">
    <source>
        <dbReference type="ARBA" id="ARBA00022884"/>
    </source>
</evidence>
<keyword evidence="2 6" id="KW-0699">rRNA-binding</keyword>
<dbReference type="GO" id="GO:0022627">
    <property type="term" value="C:cytosolic small ribosomal subunit"/>
    <property type="evidence" value="ECO:0007669"/>
    <property type="project" value="UniProtKB-UniRule"/>
</dbReference>
<dbReference type="SUPFAM" id="SSF50249">
    <property type="entry name" value="Nucleic acid-binding proteins"/>
    <property type="match status" value="1"/>
</dbReference>
<dbReference type="GO" id="GO:0003735">
    <property type="term" value="F:structural constituent of ribosome"/>
    <property type="evidence" value="ECO:0007669"/>
    <property type="project" value="UniProtKB-UniRule"/>
</dbReference>
<dbReference type="HAMAP" id="MF_01345_B">
    <property type="entry name" value="Ribosomal_uS17_B"/>
    <property type="match status" value="1"/>
</dbReference>
<proteinExistence type="inferred from homology"/>
<keyword evidence="5 6" id="KW-0687">Ribonucleoprotein</keyword>
<dbReference type="InterPro" id="IPR000266">
    <property type="entry name" value="Ribosomal_uS17"/>
</dbReference>
<dbReference type="NCBIfam" id="NF004123">
    <property type="entry name" value="PRK05610.1"/>
    <property type="match status" value="1"/>
</dbReference>
<dbReference type="Pfam" id="PF00366">
    <property type="entry name" value="Ribosomal_S17"/>
    <property type="match status" value="1"/>
</dbReference>
<evidence type="ECO:0000256" key="5">
    <source>
        <dbReference type="ARBA" id="ARBA00023274"/>
    </source>
</evidence>
<sequence length="77" mass="9025">MKYLSGKVVSNRMNKTLVVEIERKKLHPLYKKIVRKTKKIKVHSEDTEIKIGDMVQIAPVRPLSKEKHYQLVGKIKK</sequence>
<accession>A0A1F5YIT6</accession>
<dbReference type="Gene3D" id="2.40.50.140">
    <property type="entry name" value="Nucleic acid-binding proteins"/>
    <property type="match status" value="1"/>
</dbReference>
<keyword evidence="4 6" id="KW-0689">Ribosomal protein</keyword>
<comment type="caution">
    <text evidence="7">The sequence shown here is derived from an EMBL/GenBank/DDBJ whole genome shotgun (WGS) entry which is preliminary data.</text>
</comment>
<name>A0A1F5YIT6_9BACT</name>
<dbReference type="CDD" id="cd00364">
    <property type="entry name" value="Ribosomal_uS17"/>
    <property type="match status" value="1"/>
</dbReference>
<evidence type="ECO:0000256" key="4">
    <source>
        <dbReference type="ARBA" id="ARBA00022980"/>
    </source>
</evidence>
<dbReference type="GO" id="GO:0006412">
    <property type="term" value="P:translation"/>
    <property type="evidence" value="ECO:0007669"/>
    <property type="project" value="UniProtKB-UniRule"/>
</dbReference>
<dbReference type="GO" id="GO:0019843">
    <property type="term" value="F:rRNA binding"/>
    <property type="evidence" value="ECO:0007669"/>
    <property type="project" value="UniProtKB-UniRule"/>
</dbReference>
<dbReference type="InterPro" id="IPR012340">
    <property type="entry name" value="NA-bd_OB-fold"/>
</dbReference>
<protein>
    <recommendedName>
        <fullName evidence="6">Small ribosomal subunit protein uS17</fullName>
    </recommendedName>
</protein>
<comment type="subunit">
    <text evidence="6">Part of the 30S ribosomal subunit.</text>
</comment>
<evidence type="ECO:0000256" key="6">
    <source>
        <dbReference type="HAMAP-Rule" id="MF_01345"/>
    </source>
</evidence>
<keyword evidence="3 6" id="KW-0694">RNA-binding</keyword>
<evidence type="ECO:0000313" key="8">
    <source>
        <dbReference type="Proteomes" id="UP000178230"/>
    </source>
</evidence>
<dbReference type="AlphaFoldDB" id="A0A1F5YIT6"/>
<evidence type="ECO:0000256" key="1">
    <source>
        <dbReference type="ARBA" id="ARBA00010254"/>
    </source>
</evidence>
<organism evidence="7 8">
    <name type="scientific">Candidatus Gottesmanbacteria bacterium RBG_13_37_7</name>
    <dbReference type="NCBI Taxonomy" id="1798369"/>
    <lineage>
        <taxon>Bacteria</taxon>
        <taxon>Candidatus Gottesmaniibacteriota</taxon>
    </lineage>
</organism>
<dbReference type="InterPro" id="IPR019984">
    <property type="entry name" value="Ribosomal_uS17_bact/chlr"/>
</dbReference>
<dbReference type="PANTHER" id="PTHR10744">
    <property type="entry name" value="40S RIBOSOMAL PROTEIN S11 FAMILY MEMBER"/>
    <property type="match status" value="1"/>
</dbReference>
<comment type="similarity">
    <text evidence="1 6">Belongs to the universal ribosomal protein uS17 family.</text>
</comment>
<dbReference type="PRINTS" id="PR00973">
    <property type="entry name" value="RIBOSOMALS17"/>
</dbReference>
<gene>
    <name evidence="6" type="primary">rpsQ</name>
    <name evidence="7" type="ORF">A2Y99_04765</name>
</gene>
<evidence type="ECO:0000256" key="2">
    <source>
        <dbReference type="ARBA" id="ARBA00022730"/>
    </source>
</evidence>
<dbReference type="NCBIfam" id="TIGR03635">
    <property type="entry name" value="uS17_bact"/>
    <property type="match status" value="1"/>
</dbReference>
<dbReference type="PANTHER" id="PTHR10744:SF1">
    <property type="entry name" value="SMALL RIBOSOMAL SUBUNIT PROTEIN US17M"/>
    <property type="match status" value="1"/>
</dbReference>
<dbReference type="EMBL" id="MFIY01000024">
    <property type="protein sequence ID" value="OGG00119.1"/>
    <property type="molecule type" value="Genomic_DNA"/>
</dbReference>